<keyword evidence="1" id="KW-1133">Transmembrane helix</keyword>
<keyword evidence="2" id="KW-1185">Reference proteome</keyword>
<dbReference type="RefSeq" id="XP_012819121.1">
    <property type="nucleotide sequence ID" value="XM_012963667.3"/>
</dbReference>
<protein>
    <submittedName>
        <fullName evidence="3">Protein CEBPZOS isoform X2</fullName>
    </submittedName>
</protein>
<dbReference type="Xenbase" id="XB-GENE-22068235">
    <property type="gene designation" value="cebpzos"/>
</dbReference>
<evidence type="ECO:0000256" key="1">
    <source>
        <dbReference type="SAM" id="Phobius"/>
    </source>
</evidence>
<feature type="transmembrane region" description="Helical" evidence="1">
    <location>
        <begin position="23"/>
        <end position="42"/>
    </location>
</feature>
<organism evidence="2 3">
    <name type="scientific">Xenopus tropicalis</name>
    <name type="common">Western clawed frog</name>
    <name type="synonym">Silurana tropicalis</name>
    <dbReference type="NCBI Taxonomy" id="8364"/>
    <lineage>
        <taxon>Eukaryota</taxon>
        <taxon>Metazoa</taxon>
        <taxon>Chordata</taxon>
        <taxon>Craniata</taxon>
        <taxon>Vertebrata</taxon>
        <taxon>Euteleostomi</taxon>
        <taxon>Amphibia</taxon>
        <taxon>Batrachia</taxon>
        <taxon>Anura</taxon>
        <taxon>Pipoidea</taxon>
        <taxon>Pipidae</taxon>
        <taxon>Xenopodinae</taxon>
        <taxon>Xenopus</taxon>
        <taxon>Silurana</taxon>
    </lineage>
</organism>
<dbReference type="AlphaFoldDB" id="A0A8J0SLW4"/>
<sequence length="91" mass="10474">MQGNDFCLNLTVSSIMEPTAKKIFKGIVFLEVAGVFGAYALFHKMNVSQDFRHTMNRRFPSVLEVYYKSNEWAGIYGIRENDAEAWTTKKD</sequence>
<evidence type="ECO:0000313" key="4">
    <source>
        <dbReference type="Xenbase" id="XB-GENE-22068235"/>
    </source>
</evidence>
<reference evidence="3" key="1">
    <citation type="submission" date="2025-08" db="UniProtKB">
        <authorList>
            <consortium name="RefSeq"/>
        </authorList>
    </citation>
    <scope>IDENTIFICATION</scope>
    <source>
        <strain evidence="3">Nigerian</strain>
        <tissue evidence="3">Liver and blood</tissue>
    </source>
</reference>
<dbReference type="PANTHER" id="PTHR38001">
    <property type="entry name" value="PROTEIN CEBPZOS"/>
    <property type="match status" value="1"/>
</dbReference>
<evidence type="ECO:0000313" key="2">
    <source>
        <dbReference type="Proteomes" id="UP000008143"/>
    </source>
</evidence>
<dbReference type="CTD" id="100505876"/>
<dbReference type="AGR" id="Xenbase:XB-GENE-22068235"/>
<name>A0A8J0SLW4_XENTR</name>
<dbReference type="Proteomes" id="UP000008143">
    <property type="component" value="Chromosome 5"/>
</dbReference>
<dbReference type="PANTHER" id="PTHR38001:SF1">
    <property type="entry name" value="PROTEIN CEBPZOS"/>
    <property type="match status" value="1"/>
</dbReference>
<keyword evidence="1" id="KW-0812">Transmembrane</keyword>
<gene>
    <name evidence="3 4" type="primary">cebpzos</name>
</gene>
<evidence type="ECO:0000313" key="3">
    <source>
        <dbReference type="RefSeq" id="XP_012819121.1"/>
    </source>
</evidence>
<keyword evidence="1" id="KW-0472">Membrane</keyword>
<accession>A0A8J0SLW4</accession>
<dbReference type="InterPro" id="IPR037764">
    <property type="entry name" value="CEBPZOS"/>
</dbReference>
<dbReference type="GeneID" id="105947415"/>
<dbReference type="OrthoDB" id="5804148at2759"/>
<proteinExistence type="predicted"/>
<dbReference type="OMA" id="HMMNNSR"/>